<keyword evidence="2" id="KW-1003">Cell membrane</keyword>
<feature type="transmembrane region" description="Helical" evidence="7">
    <location>
        <begin position="410"/>
        <end position="430"/>
    </location>
</feature>
<gene>
    <name evidence="9" type="ORF">CEY11_02670</name>
</gene>
<evidence type="ECO:0000256" key="4">
    <source>
        <dbReference type="ARBA" id="ARBA00022989"/>
    </source>
</evidence>
<evidence type="ECO:0000313" key="10">
    <source>
        <dbReference type="Proteomes" id="UP000214603"/>
    </source>
</evidence>
<keyword evidence="3 7" id="KW-0812">Transmembrane</keyword>
<keyword evidence="5 7" id="KW-0472">Membrane</keyword>
<comment type="subcellular location">
    <subcellularLocation>
        <location evidence="1">Cell membrane</location>
        <topology evidence="1">Multi-pass membrane protein</topology>
    </subcellularLocation>
</comment>
<organism evidence="9 10">
    <name type="scientific">Candidimonas nitroreducens</name>
    <dbReference type="NCBI Taxonomy" id="683354"/>
    <lineage>
        <taxon>Bacteria</taxon>
        <taxon>Pseudomonadati</taxon>
        <taxon>Pseudomonadota</taxon>
        <taxon>Betaproteobacteria</taxon>
        <taxon>Burkholderiales</taxon>
        <taxon>Alcaligenaceae</taxon>
        <taxon>Candidimonas</taxon>
    </lineage>
</organism>
<evidence type="ECO:0000256" key="2">
    <source>
        <dbReference type="ARBA" id="ARBA00022475"/>
    </source>
</evidence>
<keyword evidence="4 7" id="KW-1133">Transmembrane helix</keyword>
<feature type="transmembrane region" description="Helical" evidence="7">
    <location>
        <begin position="363"/>
        <end position="381"/>
    </location>
</feature>
<comment type="similarity">
    <text evidence="6">Belongs to the YccS/YhfK family.</text>
</comment>
<dbReference type="AlphaFoldDB" id="A0A225MYR3"/>
<dbReference type="Pfam" id="PF13515">
    <property type="entry name" value="FUSC_2"/>
    <property type="match status" value="1"/>
</dbReference>
<evidence type="ECO:0000256" key="5">
    <source>
        <dbReference type="ARBA" id="ARBA00023136"/>
    </source>
</evidence>
<feature type="transmembrane region" description="Helical" evidence="7">
    <location>
        <begin position="312"/>
        <end position="332"/>
    </location>
</feature>
<sequence length="624" mass="65684">MSSSPPSVPPPPSVRLSSLFKLRPAGRRWPFAIRAAFCMGVPVLAGWLAGDVAAGLMATIGAFTTLYGSGRPYLNRAIHLAAVAVSFALAVMLGVWAAEMPLLVVPVVVLIAMAATFLCNALRVGPPGAYMFALGCAAGTGMPISHLSVAQVGLLILAGGAFAWLVHMAGALIRPRGPERAAVVAAAQAVARYAQAVGTPDEDGARHAAALAMHHSWATLVTRQPAKPRPNGALSYLRALNRELHLLFAGVMNASGPGGAGLEDAAAKARQIGAQAAHPADQAERTVPDHIPLGHYGLWDSLRESFRPWSPALLAAARVGVATAIAGTIGALLGLERAYWTMAAAVLILHQGLDWVRSLQRGIERMSGTLVGLILAGIVLMAHPEGLWLVATLMLLQFVIEMTVIRNYALAVVFITAAALTIASGGHPVAHIEHLLWVRGVDTFIGCVTGLAILTLTTPRSLAVRIPQELVKTLVALKNVLGHVASGDATSGPARQARRDLQHRTIVLLEAYDSSVGARSRYRDAAVRAWPAVMAAQRLAYRTLSACWSLEEAGGRAAERAHALFGPDGAKEVGQALLALANAVHQGGRPAPFSQLPEFLATELRNLRDSLVYVGSNGSGRRRR</sequence>
<feature type="transmembrane region" description="Helical" evidence="7">
    <location>
        <begin position="77"/>
        <end position="97"/>
    </location>
</feature>
<feature type="transmembrane region" description="Helical" evidence="7">
    <location>
        <begin position="54"/>
        <end position="70"/>
    </location>
</feature>
<evidence type="ECO:0000313" key="9">
    <source>
        <dbReference type="EMBL" id="OWT65663.1"/>
    </source>
</evidence>
<feature type="domain" description="Integral membrane bound transporter" evidence="8">
    <location>
        <begin position="325"/>
        <end position="453"/>
    </location>
</feature>
<evidence type="ECO:0000256" key="3">
    <source>
        <dbReference type="ARBA" id="ARBA00022692"/>
    </source>
</evidence>
<dbReference type="RefSeq" id="WP_088601813.1">
    <property type="nucleotide sequence ID" value="NZ_NJIH01000002.1"/>
</dbReference>
<proteinExistence type="inferred from homology"/>
<evidence type="ECO:0000259" key="8">
    <source>
        <dbReference type="Pfam" id="PF13515"/>
    </source>
</evidence>
<accession>A0A225MYR3</accession>
<dbReference type="OrthoDB" id="581879at2"/>
<dbReference type="EMBL" id="NJIH01000002">
    <property type="protein sequence ID" value="OWT65663.1"/>
    <property type="molecule type" value="Genomic_DNA"/>
</dbReference>
<comment type="caution">
    <text evidence="9">The sequence shown here is derived from an EMBL/GenBank/DDBJ whole genome shotgun (WGS) entry which is preliminary data.</text>
</comment>
<keyword evidence="10" id="KW-1185">Reference proteome</keyword>
<reference evidence="10" key="1">
    <citation type="submission" date="2017-06" db="EMBL/GenBank/DDBJ databases">
        <title>Herbaspirillum phytohormonus sp. nov., isolated from the root nodule of Robinia pseudoacacia in lead-zinc mine.</title>
        <authorList>
            <person name="Fan M."/>
            <person name="Lin Y."/>
        </authorList>
    </citation>
    <scope>NUCLEOTIDE SEQUENCE [LARGE SCALE GENOMIC DNA]</scope>
    <source>
        <strain evidence="10">SC-089</strain>
    </source>
</reference>
<evidence type="ECO:0000256" key="6">
    <source>
        <dbReference type="ARBA" id="ARBA00043993"/>
    </source>
</evidence>
<dbReference type="PANTHER" id="PTHR30509:SF9">
    <property type="entry name" value="MULTIDRUG RESISTANCE PROTEIN MDTO"/>
    <property type="match status" value="1"/>
</dbReference>
<name>A0A225MYR3_9BURK</name>
<feature type="transmembrane region" description="Helical" evidence="7">
    <location>
        <begin position="103"/>
        <end position="122"/>
    </location>
</feature>
<feature type="transmembrane region" description="Helical" evidence="7">
    <location>
        <begin position="152"/>
        <end position="173"/>
    </location>
</feature>
<feature type="transmembrane region" description="Helical" evidence="7">
    <location>
        <begin position="436"/>
        <end position="456"/>
    </location>
</feature>
<dbReference type="InterPro" id="IPR049453">
    <property type="entry name" value="Memb_transporter_dom"/>
</dbReference>
<dbReference type="GO" id="GO:0005886">
    <property type="term" value="C:plasma membrane"/>
    <property type="evidence" value="ECO:0007669"/>
    <property type="project" value="UniProtKB-SubCell"/>
</dbReference>
<evidence type="ECO:0000256" key="1">
    <source>
        <dbReference type="ARBA" id="ARBA00004651"/>
    </source>
</evidence>
<evidence type="ECO:0000256" key="7">
    <source>
        <dbReference type="SAM" id="Phobius"/>
    </source>
</evidence>
<dbReference type="PANTHER" id="PTHR30509">
    <property type="entry name" value="P-HYDROXYBENZOIC ACID EFFLUX PUMP SUBUNIT-RELATED"/>
    <property type="match status" value="1"/>
</dbReference>
<dbReference type="Proteomes" id="UP000214603">
    <property type="component" value="Unassembled WGS sequence"/>
</dbReference>
<protein>
    <recommendedName>
        <fullName evidence="8">Integral membrane bound transporter domain-containing protein</fullName>
    </recommendedName>
</protein>